<dbReference type="InterPro" id="IPR035920">
    <property type="entry name" value="YhbY-like_sf"/>
</dbReference>
<dbReference type="EMBL" id="FUGD01000128">
    <property type="protein sequence ID" value="SJM38167.1"/>
    <property type="molecule type" value="Genomic_DNA"/>
</dbReference>
<dbReference type="STRING" id="1945520.A1019T_02157"/>
<dbReference type="PROSITE" id="PS51295">
    <property type="entry name" value="CRM"/>
    <property type="match status" value="1"/>
</dbReference>
<name>A0A1R4EI10_9GAMM</name>
<protein>
    <submittedName>
        <fullName evidence="4">RNA-binding protein</fullName>
    </submittedName>
</protein>
<feature type="domain" description="CRM" evidence="3">
    <location>
        <begin position="9"/>
        <end position="105"/>
    </location>
</feature>
<evidence type="ECO:0000256" key="1">
    <source>
        <dbReference type="ARBA" id="ARBA00022884"/>
    </source>
</evidence>
<evidence type="ECO:0000256" key="2">
    <source>
        <dbReference type="PROSITE-ProRule" id="PRU00626"/>
    </source>
</evidence>
<dbReference type="SUPFAM" id="SSF75471">
    <property type="entry name" value="YhbY-like"/>
    <property type="match status" value="1"/>
</dbReference>
<keyword evidence="5" id="KW-1185">Reference proteome</keyword>
<dbReference type="InterPro" id="IPR001890">
    <property type="entry name" value="RNA-binding_CRM"/>
</dbReference>
<keyword evidence="1 2" id="KW-0694">RNA-binding</keyword>
<dbReference type="Proteomes" id="UP000188169">
    <property type="component" value="Unassembled WGS sequence"/>
</dbReference>
<evidence type="ECO:0000259" key="3">
    <source>
        <dbReference type="PROSITE" id="PS51295"/>
    </source>
</evidence>
<gene>
    <name evidence="4" type="ORF">A1019T_02157</name>
</gene>
<dbReference type="PANTHER" id="PTHR40065">
    <property type="entry name" value="RNA-BINDING PROTEIN YHBY"/>
    <property type="match status" value="1"/>
</dbReference>
<accession>A0A1R4EI10</accession>
<proteinExistence type="predicted"/>
<dbReference type="AlphaFoldDB" id="A0A1R4EI10"/>
<sequence length="111" mass="12338">MSNAKNKRPALDNTELRRLKGIGHELKPVVTIGNKGLSDSVVEELDRALNDHELIKIKTPPGTKEEREVFSSDLAEKTGAQLIHSIGRMALLLRRNPNANPKLSNLSRYSD</sequence>
<dbReference type="SMART" id="SM01103">
    <property type="entry name" value="CRS1_YhbY"/>
    <property type="match status" value="1"/>
</dbReference>
<evidence type="ECO:0000313" key="4">
    <source>
        <dbReference type="EMBL" id="SJM38167.1"/>
    </source>
</evidence>
<organism evidence="4 5">
    <name type="scientific">Psychrobacter pasteurii</name>
    <dbReference type="NCBI Taxonomy" id="1945520"/>
    <lineage>
        <taxon>Bacteria</taxon>
        <taxon>Pseudomonadati</taxon>
        <taxon>Pseudomonadota</taxon>
        <taxon>Gammaproteobacteria</taxon>
        <taxon>Moraxellales</taxon>
        <taxon>Moraxellaceae</taxon>
        <taxon>Psychrobacter</taxon>
    </lineage>
</organism>
<dbReference type="GO" id="GO:0003723">
    <property type="term" value="F:RNA binding"/>
    <property type="evidence" value="ECO:0007669"/>
    <property type="project" value="UniProtKB-UniRule"/>
</dbReference>
<dbReference type="Gene3D" id="3.30.110.60">
    <property type="entry name" value="YhbY-like"/>
    <property type="match status" value="1"/>
</dbReference>
<dbReference type="PANTHER" id="PTHR40065:SF3">
    <property type="entry name" value="RNA-BINDING PROTEIN YHBY"/>
    <property type="match status" value="1"/>
</dbReference>
<dbReference type="InterPro" id="IPR051925">
    <property type="entry name" value="RNA-binding_domain"/>
</dbReference>
<dbReference type="RefSeq" id="WP_077449530.1">
    <property type="nucleotide sequence ID" value="NZ_FUGD01000128.1"/>
</dbReference>
<dbReference type="Pfam" id="PF01985">
    <property type="entry name" value="CRS1_YhbY"/>
    <property type="match status" value="1"/>
</dbReference>
<evidence type="ECO:0000313" key="5">
    <source>
        <dbReference type="Proteomes" id="UP000188169"/>
    </source>
</evidence>
<reference evidence="5" key="1">
    <citation type="submission" date="2017-02" db="EMBL/GenBank/DDBJ databases">
        <authorList>
            <person name="Mornico D."/>
        </authorList>
    </citation>
    <scope>NUCLEOTIDE SEQUENCE [LARGE SCALE GENOMIC DNA]</scope>
</reference>
<dbReference type="OrthoDB" id="9797519at2"/>